<proteinExistence type="predicted"/>
<keyword evidence="1" id="KW-1133">Transmembrane helix</keyword>
<reference evidence="3" key="1">
    <citation type="journal article" date="2019" name="Int. J. Syst. Evol. Microbiol.">
        <title>The Global Catalogue of Microorganisms (GCM) 10K type strain sequencing project: providing services to taxonomists for standard genome sequencing and annotation.</title>
        <authorList>
            <consortium name="The Broad Institute Genomics Platform"/>
            <consortium name="The Broad Institute Genome Sequencing Center for Infectious Disease"/>
            <person name="Wu L."/>
            <person name="Ma J."/>
        </authorList>
    </citation>
    <scope>NUCLEOTIDE SEQUENCE [LARGE SCALE GENOMIC DNA]</scope>
    <source>
        <strain evidence="3">KCTC 33676</strain>
    </source>
</reference>
<dbReference type="EMBL" id="JBHUMM010000015">
    <property type="protein sequence ID" value="MFD2671823.1"/>
    <property type="molecule type" value="Genomic_DNA"/>
</dbReference>
<comment type="caution">
    <text evidence="2">The sequence shown here is derived from an EMBL/GenBank/DDBJ whole genome shotgun (WGS) entry which is preliminary data.</text>
</comment>
<protein>
    <recommendedName>
        <fullName evidence="4">DUF3096 domain-containing protein</fullName>
    </recommendedName>
</protein>
<feature type="transmembrane region" description="Helical" evidence="1">
    <location>
        <begin position="30"/>
        <end position="46"/>
    </location>
</feature>
<name>A0ABW5R9Z9_9BACL</name>
<keyword evidence="3" id="KW-1185">Reference proteome</keyword>
<organism evidence="2 3">
    <name type="scientific">Marinicrinis sediminis</name>
    <dbReference type="NCBI Taxonomy" id="1652465"/>
    <lineage>
        <taxon>Bacteria</taxon>
        <taxon>Bacillati</taxon>
        <taxon>Bacillota</taxon>
        <taxon>Bacilli</taxon>
        <taxon>Bacillales</taxon>
        <taxon>Paenibacillaceae</taxon>
    </lineage>
</organism>
<evidence type="ECO:0008006" key="4">
    <source>
        <dbReference type="Google" id="ProtNLM"/>
    </source>
</evidence>
<dbReference type="Proteomes" id="UP001597497">
    <property type="component" value="Unassembled WGS sequence"/>
</dbReference>
<evidence type="ECO:0000313" key="3">
    <source>
        <dbReference type="Proteomes" id="UP001597497"/>
    </source>
</evidence>
<gene>
    <name evidence="2" type="ORF">ACFSUC_09405</name>
</gene>
<accession>A0ABW5R9Z9</accession>
<feature type="transmembrane region" description="Helical" evidence="1">
    <location>
        <begin position="52"/>
        <end position="68"/>
    </location>
</feature>
<keyword evidence="1" id="KW-0812">Transmembrane</keyword>
<evidence type="ECO:0000256" key="1">
    <source>
        <dbReference type="SAM" id="Phobius"/>
    </source>
</evidence>
<dbReference type="RefSeq" id="WP_379929296.1">
    <property type="nucleotide sequence ID" value="NZ_JBHUMM010000015.1"/>
</dbReference>
<evidence type="ECO:0000313" key="2">
    <source>
        <dbReference type="EMBL" id="MFD2671823.1"/>
    </source>
</evidence>
<keyword evidence="1" id="KW-0472">Membrane</keyword>
<sequence>MKKLIQFIKKKTEKFLERTKGILKEHFDDLLMLLGLVFIVIPTFIISSIAGLYTLGAVLFLLGLFFAIPSRKG</sequence>